<proteinExistence type="predicted"/>
<dbReference type="VEuPathDB" id="AmoebaDB:EHI7A_018460"/>
<dbReference type="PANTHER" id="PTHR12482">
    <property type="entry name" value="LIPASE ROG1-RELATED-RELATED"/>
    <property type="match status" value="1"/>
</dbReference>
<dbReference type="Proteomes" id="UP000078387">
    <property type="component" value="Unassembled WGS sequence"/>
</dbReference>
<protein>
    <recommendedName>
        <fullName evidence="1">DUF676 domain-containing protein</fullName>
    </recommendedName>
</protein>
<dbReference type="EMBL" id="BDEQ01000001">
    <property type="protein sequence ID" value="GAT93710.1"/>
    <property type="molecule type" value="Genomic_DNA"/>
</dbReference>
<reference evidence="2 3" key="1">
    <citation type="submission" date="2016-05" db="EMBL/GenBank/DDBJ databases">
        <title>First whole genome sequencing of Entamoeba histolytica HM1:IMSS-clone-6.</title>
        <authorList>
            <person name="Mukherjee Avik.K."/>
            <person name="Izumyama S."/>
            <person name="Nakada-Tsukui K."/>
            <person name="Nozaki T."/>
        </authorList>
    </citation>
    <scope>NUCLEOTIDE SEQUENCE [LARGE SCALE GENOMIC DNA]</scope>
    <source>
        <strain evidence="2 3">HM1:IMSS clone 6</strain>
    </source>
</reference>
<dbReference type="VEuPathDB" id="AmoebaDB:EHI5A_031700"/>
<dbReference type="ESTHER" id="enthi-q51ch3">
    <property type="family name" value="Duf_676"/>
</dbReference>
<dbReference type="OMA" id="KEYWAPF"/>
<dbReference type="SUPFAM" id="SSF53474">
    <property type="entry name" value="alpha/beta-Hydrolases"/>
    <property type="match status" value="1"/>
</dbReference>
<gene>
    <name evidence="2" type="ORF">CL6EHI_177530</name>
</gene>
<feature type="domain" description="DUF676" evidence="1">
    <location>
        <begin position="47"/>
        <end position="224"/>
    </location>
</feature>
<dbReference type="VEuPathDB" id="AmoebaDB:EHI_177530"/>
<dbReference type="Pfam" id="PF05057">
    <property type="entry name" value="DUF676"/>
    <property type="match status" value="1"/>
</dbReference>
<sequence>MEGEGLNNKNLDTMKKENVVNYFFFENGIALSTEPKEYWAQFVDGIKKELKTNYIIKYCSCNSLKSKTSDGIEVGALRLANEICNDLKDTKSKRGDEKYNIHFIGHSLGGLYFRLAIPILFNRNIFNNSNYIPFSFITLESPHAGVKKSQTGIKSFFGNVFEGETLNELELNDRPFPPYDPSCLDEYPLLLRMVEDDVIAPLKKFKHLTLVQNIRASPQVPYVSSALDRAIPYDRDFLQDQFLLDGFNFLRGYNDIVDGCTKQYQLQNERGDIFEERVDSCIIHDRIIKQLNTLNWRRLNVHFRTKSNDAHIFIMGQMNRKKLFKNWGNEDVERYLDVIAKIIKRDIDIENNTLETNPSLIEEVNNQIKSDDQPFKEEKLIDIPQSTQIVQQIDKDQTQLL</sequence>
<comment type="caution">
    <text evidence="2">The sequence shown here is derived from an EMBL/GenBank/DDBJ whole genome shotgun (WGS) entry which is preliminary data.</text>
</comment>
<dbReference type="PANTHER" id="PTHR12482:SF62">
    <property type="entry name" value="LIPASE ROG1-RELATED"/>
    <property type="match status" value="1"/>
</dbReference>
<organism evidence="2 3">
    <name type="scientific">Entamoeba histolytica</name>
    <dbReference type="NCBI Taxonomy" id="5759"/>
    <lineage>
        <taxon>Eukaryota</taxon>
        <taxon>Amoebozoa</taxon>
        <taxon>Evosea</taxon>
        <taxon>Archamoebae</taxon>
        <taxon>Mastigamoebida</taxon>
        <taxon>Entamoebidae</taxon>
        <taxon>Entamoeba</taxon>
    </lineage>
</organism>
<dbReference type="VEuPathDB" id="AmoebaDB:KM1_046550"/>
<name>A0A5K1ULL0_ENTHI</name>
<evidence type="ECO:0000259" key="1">
    <source>
        <dbReference type="Pfam" id="PF05057"/>
    </source>
</evidence>
<dbReference type="FunFam" id="3.40.50.1820:FF:000340">
    <property type="entry name" value="Serine esterase (DUF676) protein"/>
    <property type="match status" value="1"/>
</dbReference>
<dbReference type="VEuPathDB" id="AmoebaDB:EHI8A_017280"/>
<dbReference type="InterPro" id="IPR007751">
    <property type="entry name" value="DUF676_lipase-like"/>
</dbReference>
<accession>A0A5K1ULL0</accession>
<dbReference type="InterPro" id="IPR044294">
    <property type="entry name" value="Lipase-like"/>
</dbReference>
<dbReference type="Gene3D" id="3.40.50.1820">
    <property type="entry name" value="alpha/beta hydrolase"/>
    <property type="match status" value="1"/>
</dbReference>
<evidence type="ECO:0000313" key="2">
    <source>
        <dbReference type="EMBL" id="GAT93710.1"/>
    </source>
</evidence>
<dbReference type="InterPro" id="IPR029058">
    <property type="entry name" value="AB_hydrolase_fold"/>
</dbReference>
<evidence type="ECO:0000313" key="3">
    <source>
        <dbReference type="Proteomes" id="UP000078387"/>
    </source>
</evidence>
<dbReference type="AlphaFoldDB" id="A0A5K1ULL0"/>